<feature type="region of interest" description="Disordered" evidence="2">
    <location>
        <begin position="19"/>
        <end position="43"/>
    </location>
</feature>
<dbReference type="WBParaSite" id="EN70_3351">
    <property type="protein sequence ID" value="EN70_3351"/>
    <property type="gene ID" value="EN70_3351"/>
</dbReference>
<dbReference type="CTD" id="9946875"/>
<feature type="coiled-coil region" evidence="1">
    <location>
        <begin position="72"/>
        <end position="141"/>
    </location>
</feature>
<dbReference type="Proteomes" id="UP000095285">
    <property type="component" value="Unassembled WGS sequence"/>
</dbReference>
<reference evidence="3 4" key="1">
    <citation type="submission" date="2012-04" db="EMBL/GenBank/DDBJ databases">
        <title>The Genome Sequence of Loa loa.</title>
        <authorList>
            <consortium name="The Broad Institute Genome Sequencing Platform"/>
            <consortium name="Broad Institute Genome Sequencing Center for Infectious Disease"/>
            <person name="Nutman T.B."/>
            <person name="Fink D.L."/>
            <person name="Russ C."/>
            <person name="Young S."/>
            <person name="Zeng Q."/>
            <person name="Gargeya S."/>
            <person name="Alvarado L."/>
            <person name="Berlin A."/>
            <person name="Chapman S.B."/>
            <person name="Chen Z."/>
            <person name="Freedman E."/>
            <person name="Gellesch M."/>
            <person name="Goldberg J."/>
            <person name="Griggs A."/>
            <person name="Gujja S."/>
            <person name="Heilman E.R."/>
            <person name="Heiman D."/>
            <person name="Howarth C."/>
            <person name="Mehta T."/>
            <person name="Neiman D."/>
            <person name="Pearson M."/>
            <person name="Roberts A."/>
            <person name="Saif S."/>
            <person name="Shea T."/>
            <person name="Shenoy N."/>
            <person name="Sisk P."/>
            <person name="Stolte C."/>
            <person name="Sykes S."/>
            <person name="White J."/>
            <person name="Yandava C."/>
            <person name="Haas B."/>
            <person name="Henn M.R."/>
            <person name="Nusbaum C."/>
            <person name="Birren B."/>
        </authorList>
    </citation>
    <scope>NUCLEOTIDE SEQUENCE [LARGE SCALE GENOMIC DNA]</scope>
</reference>
<organism evidence="4 5">
    <name type="scientific">Loa loa</name>
    <name type="common">Eye worm</name>
    <name type="synonym">Filaria loa</name>
    <dbReference type="NCBI Taxonomy" id="7209"/>
    <lineage>
        <taxon>Eukaryota</taxon>
        <taxon>Metazoa</taxon>
        <taxon>Ecdysozoa</taxon>
        <taxon>Nematoda</taxon>
        <taxon>Chromadorea</taxon>
        <taxon>Rhabditida</taxon>
        <taxon>Spirurina</taxon>
        <taxon>Spiruromorpha</taxon>
        <taxon>Filarioidea</taxon>
        <taxon>Onchocercidae</taxon>
        <taxon>Loa</taxon>
    </lineage>
</organism>
<evidence type="ECO:0000313" key="3">
    <source>
        <dbReference type="EMBL" id="EFO19059.2"/>
    </source>
</evidence>
<protein>
    <submittedName>
        <fullName evidence="3 5">Uncharacterized protein</fullName>
    </submittedName>
</protein>
<dbReference type="EMBL" id="JH712327">
    <property type="protein sequence ID" value="EFO19059.2"/>
    <property type="molecule type" value="Genomic_DNA"/>
</dbReference>
<sequence>MSSFLNQNVRMVRNISRSSSPEIPIQGNIPENMRGEHNDRSDEHDRIERIRQRMLEYRTILQCLRSLRTAENMRYRTKHRAMKEKCERYKQEVVEERRLNANFQESFAHLEQQLINSTQRLFHLQTENERERRNMGHLEENFEQTIEILTQVRKKNATKNRLLNRTTKNALHAKRIAERKLREALEKYEAEVKHVNELEDVTKTLQSTVQQLKLELEQKERLCNDSKKRLAIHSEAASLAYRQIHEANKKTAELVNENEKLHSQFTNTHTQLIDSRQAHCKMEMEMNRIKLENAKHCDELQKMKQIIEVEMASLIQIVEQNRILLIQKGNAINLLTNENLEIKKRTQQLEEVKKNMEEAIRSSEAVLQAQHQELQVYEANQKIREREINMLKVRQHGLATNRTVMLEQEAEQFQQVVHHSVCRVIGFRNQIACMLENADKFLRIMFQENATFLQVDGLNVQANYVPTHDQVIEQNPMNQNMLGGRMQKNYVFPSAPSHRVMNDDVELPGPSNRYHHGQQNIPLHGDDINEIKIKIC</sequence>
<dbReference type="GeneID" id="9946875"/>
<reference evidence="5" key="2">
    <citation type="submission" date="2016-11" db="UniProtKB">
        <authorList>
            <consortium name="WormBaseParasite"/>
        </authorList>
    </citation>
    <scope>IDENTIFICATION</scope>
</reference>
<dbReference type="RefSeq" id="XP_020301884.1">
    <property type="nucleotide sequence ID" value="XM_020447932.1"/>
</dbReference>
<keyword evidence="1" id="KW-0175">Coiled coil</keyword>
<proteinExistence type="predicted"/>
<feature type="compositionally biased region" description="Basic and acidic residues" evidence="2">
    <location>
        <begin position="33"/>
        <end position="43"/>
    </location>
</feature>
<dbReference type="KEGG" id="loa:LOAG_09438"/>
<evidence type="ECO:0000256" key="1">
    <source>
        <dbReference type="SAM" id="Coils"/>
    </source>
</evidence>
<gene>
    <name evidence="3 5" type="ORF">LOAG_09438</name>
</gene>
<dbReference type="STRING" id="7209.A0A1I7VJT8"/>
<accession>A0A1S0TSF6</accession>
<evidence type="ECO:0000313" key="5">
    <source>
        <dbReference type="WBParaSite" id="EN70_3351"/>
    </source>
</evidence>
<dbReference type="AlphaFoldDB" id="A0A1I7VJT8"/>
<evidence type="ECO:0000256" key="2">
    <source>
        <dbReference type="SAM" id="MobiDB-lite"/>
    </source>
</evidence>
<name>A0A1I7VJT8_LOALO</name>
<keyword evidence="4" id="KW-1185">Reference proteome</keyword>
<accession>A0A1I7VJT8</accession>
<dbReference type="OrthoDB" id="5863694at2759"/>
<feature type="coiled-coil region" evidence="1">
    <location>
        <begin position="171"/>
        <end position="264"/>
    </location>
</feature>
<feature type="coiled-coil region" evidence="1">
    <location>
        <begin position="332"/>
        <end position="373"/>
    </location>
</feature>
<dbReference type="InParanoid" id="A0A1I7VJT8"/>
<dbReference type="OMA" id="FRLNNHY"/>
<evidence type="ECO:0000313" key="4">
    <source>
        <dbReference type="Proteomes" id="UP000095285"/>
    </source>
</evidence>